<dbReference type="Proteomes" id="UP001344447">
    <property type="component" value="Unassembled WGS sequence"/>
</dbReference>
<organism evidence="2 3">
    <name type="scientific">Dictyostelium firmibasis</name>
    <dbReference type="NCBI Taxonomy" id="79012"/>
    <lineage>
        <taxon>Eukaryota</taxon>
        <taxon>Amoebozoa</taxon>
        <taxon>Evosea</taxon>
        <taxon>Eumycetozoa</taxon>
        <taxon>Dictyostelia</taxon>
        <taxon>Dictyosteliales</taxon>
        <taxon>Dictyosteliaceae</taxon>
        <taxon>Dictyostelium</taxon>
    </lineage>
</organism>
<evidence type="ECO:0000313" key="3">
    <source>
        <dbReference type="Proteomes" id="UP001344447"/>
    </source>
</evidence>
<dbReference type="PANTHER" id="PTHR48050:SF19">
    <property type="entry name" value="GLYCOSYL TRANSFERASE FAMILY 28 C-TERMINAL DOMAIN-CONTAINING PROTEIN-RELATED"/>
    <property type="match status" value="1"/>
</dbReference>
<dbReference type="AlphaFoldDB" id="A0AAN7TP22"/>
<evidence type="ECO:0000256" key="1">
    <source>
        <dbReference type="ARBA" id="ARBA00022679"/>
    </source>
</evidence>
<name>A0AAN7TP22_9MYCE</name>
<dbReference type="SUPFAM" id="SSF53756">
    <property type="entry name" value="UDP-Glycosyltransferase/glycogen phosphorylase"/>
    <property type="match status" value="1"/>
</dbReference>
<dbReference type="InterPro" id="IPR002213">
    <property type="entry name" value="UDP_glucos_trans"/>
</dbReference>
<comment type="caution">
    <text evidence="2">The sequence shown here is derived from an EMBL/GenBank/DDBJ whole genome shotgun (WGS) entry which is preliminary data.</text>
</comment>
<dbReference type="InterPro" id="IPR050426">
    <property type="entry name" value="Glycosyltransferase_28"/>
</dbReference>
<protein>
    <submittedName>
        <fullName evidence="2">Uncharacterized protein</fullName>
    </submittedName>
</protein>
<evidence type="ECO:0000313" key="2">
    <source>
        <dbReference type="EMBL" id="KAK5576509.1"/>
    </source>
</evidence>
<dbReference type="FunFam" id="3.40.50.2000:FF:000550">
    <property type="entry name" value="Uncharacterized protein"/>
    <property type="match status" value="1"/>
</dbReference>
<dbReference type="EMBL" id="JAVFKY010000005">
    <property type="protein sequence ID" value="KAK5576509.1"/>
    <property type="molecule type" value="Genomic_DNA"/>
</dbReference>
<gene>
    <name evidence="2" type="ORF">RB653_007653</name>
</gene>
<dbReference type="PANTHER" id="PTHR48050">
    <property type="entry name" value="STEROL 3-BETA-GLUCOSYLTRANSFERASE"/>
    <property type="match status" value="1"/>
</dbReference>
<dbReference type="Gene3D" id="3.40.50.2000">
    <property type="entry name" value="Glycogen Phosphorylase B"/>
    <property type="match status" value="2"/>
</dbReference>
<proteinExistence type="predicted"/>
<keyword evidence="3" id="KW-1185">Reference proteome</keyword>
<dbReference type="Pfam" id="PF00201">
    <property type="entry name" value="UDPGT"/>
    <property type="match status" value="1"/>
</dbReference>
<dbReference type="GO" id="GO:0008194">
    <property type="term" value="F:UDP-glycosyltransferase activity"/>
    <property type="evidence" value="ECO:0007669"/>
    <property type="project" value="InterPro"/>
</dbReference>
<reference evidence="2 3" key="1">
    <citation type="submission" date="2023-11" db="EMBL/GenBank/DDBJ databases">
        <title>Dfirmibasis_genome.</title>
        <authorList>
            <person name="Edelbroek B."/>
            <person name="Kjellin J."/>
            <person name="Jerlstrom-Hultqvist J."/>
            <person name="Soderbom F."/>
        </authorList>
    </citation>
    <scope>NUCLEOTIDE SEQUENCE [LARGE SCALE GENOMIC DNA]</scope>
    <source>
        <strain evidence="2 3">TNS-C-14</strain>
    </source>
</reference>
<sequence>MELDKQNLGRLNQLYYSSIGMDLIIQSAVIPTEAQCVKDKLGIPFIALTLVPIFPTYEAPFLLLNIKNLHIPFINKLTHSLFNNKFAKLECKRVDRWRKELGLESLKIEFFENIRNNEGYCKQIAAFDKVLLPNQKVPNDFKSHWNVIGFLFQNEININNIPEKLITFFKDNEINEFTKKEDLPIVFGLGSMPISNKSLQEKIISTLKYTIDKMGKQTKWVILNNWSNFETIDNENVCQLNNVDHLWLYQYSSISITHGGVGSIASILKCAIPSIILPLYFDQPFWSKHINSLGTGIGLNGLKLKQNQLLDSILKIKSNYPQYKNRCLEISSNLSDDSLEMAIKIIENHQN</sequence>
<keyword evidence="1" id="KW-0808">Transferase</keyword>
<accession>A0AAN7TP22</accession>